<dbReference type="NCBIfam" id="TIGR02412">
    <property type="entry name" value="pepN_strep_liv"/>
    <property type="match status" value="1"/>
</dbReference>
<dbReference type="InterPro" id="IPR001930">
    <property type="entry name" value="Peptidase_M1"/>
</dbReference>
<comment type="catalytic activity">
    <reaction evidence="1">
        <text>Release of an N-terminal amino acid, Xaa-|-Yaa- from a peptide, amide or arylamide. Xaa is preferably Ala, but may be most amino acids including Pro (slow action). When a terminal hydrophobic residue is followed by a prolyl residue, the two may be released as an intact Xaa-Pro dipeptide.</text>
        <dbReference type="EC" id="3.4.11.2"/>
    </reaction>
</comment>
<dbReference type="GO" id="GO:0005615">
    <property type="term" value="C:extracellular space"/>
    <property type="evidence" value="ECO:0007669"/>
    <property type="project" value="TreeGrafter"/>
</dbReference>
<protein>
    <recommendedName>
        <fullName evidence="5 12">Aminopeptidase N</fullName>
        <ecNumber evidence="4 12">3.4.11.2</ecNumber>
    </recommendedName>
</protein>
<dbReference type="PANTHER" id="PTHR11533">
    <property type="entry name" value="PROTEASE M1 ZINC METALLOPROTEASE"/>
    <property type="match status" value="1"/>
</dbReference>
<evidence type="ECO:0000256" key="10">
    <source>
        <dbReference type="ARBA" id="ARBA00022833"/>
    </source>
</evidence>
<dbReference type="InterPro" id="IPR050344">
    <property type="entry name" value="Peptidase_M1_aminopeptidases"/>
</dbReference>
<evidence type="ECO:0000313" key="17">
    <source>
        <dbReference type="Proteomes" id="UP000195755"/>
    </source>
</evidence>
<proteinExistence type="inferred from homology"/>
<dbReference type="PRINTS" id="PR00756">
    <property type="entry name" value="ALADIPTASE"/>
</dbReference>
<dbReference type="CDD" id="cd09602">
    <property type="entry name" value="M1_APN"/>
    <property type="match status" value="1"/>
</dbReference>
<dbReference type="GO" id="GO:0006508">
    <property type="term" value="P:proteolysis"/>
    <property type="evidence" value="ECO:0007669"/>
    <property type="project" value="UniProtKB-UniRule"/>
</dbReference>
<dbReference type="Gene3D" id="1.10.390.10">
    <property type="entry name" value="Neutral Protease Domain 2"/>
    <property type="match status" value="1"/>
</dbReference>
<dbReference type="InterPro" id="IPR024571">
    <property type="entry name" value="ERAP1-like_C_dom"/>
</dbReference>
<dbReference type="EMBL" id="CP021744">
    <property type="protein sequence ID" value="ARZ70632.1"/>
    <property type="molecule type" value="Genomic_DNA"/>
</dbReference>
<dbReference type="Gene3D" id="2.60.40.1730">
    <property type="entry name" value="tricorn interacting facor f3 domain"/>
    <property type="match status" value="1"/>
</dbReference>
<dbReference type="GO" id="GO:0016020">
    <property type="term" value="C:membrane"/>
    <property type="evidence" value="ECO:0007669"/>
    <property type="project" value="TreeGrafter"/>
</dbReference>
<feature type="region of interest" description="Disordered" evidence="13">
    <location>
        <begin position="566"/>
        <end position="606"/>
    </location>
</feature>
<keyword evidence="8" id="KW-0479">Metal-binding</keyword>
<dbReference type="EC" id="3.4.11.2" evidence="4 12"/>
<dbReference type="Pfam" id="PF11838">
    <property type="entry name" value="ERAP1_C"/>
    <property type="match status" value="1"/>
</dbReference>
<reference evidence="16 17" key="1">
    <citation type="submission" date="2017-06" db="EMBL/GenBank/DDBJ databases">
        <title>Streptomyces albireticuli Genome sequencing and assembly.</title>
        <authorList>
            <person name="Wang Y."/>
            <person name="Du B."/>
            <person name="Ding Y."/>
            <person name="Liu H."/>
            <person name="Hou Q."/>
            <person name="Liu K."/>
            <person name="Yao L."/>
            <person name="Wang C."/>
        </authorList>
    </citation>
    <scope>NUCLEOTIDE SEQUENCE [LARGE SCALE GENOMIC DNA]</scope>
    <source>
        <strain evidence="16 17">MDJK11</strain>
    </source>
</reference>
<evidence type="ECO:0000259" key="14">
    <source>
        <dbReference type="Pfam" id="PF01433"/>
    </source>
</evidence>
<dbReference type="SUPFAM" id="SSF63737">
    <property type="entry name" value="Leukotriene A4 hydrolase N-terminal domain"/>
    <property type="match status" value="1"/>
</dbReference>
<evidence type="ECO:0000256" key="7">
    <source>
        <dbReference type="ARBA" id="ARBA00022670"/>
    </source>
</evidence>
<name>A0A1Z2L8M7_9ACTN</name>
<evidence type="ECO:0000256" key="1">
    <source>
        <dbReference type="ARBA" id="ARBA00000098"/>
    </source>
</evidence>
<feature type="region of interest" description="Disordered" evidence="13">
    <location>
        <begin position="452"/>
        <end position="535"/>
    </location>
</feature>
<evidence type="ECO:0000256" key="12">
    <source>
        <dbReference type="NCBIfam" id="TIGR02412"/>
    </source>
</evidence>
<evidence type="ECO:0000256" key="9">
    <source>
        <dbReference type="ARBA" id="ARBA00022801"/>
    </source>
</evidence>
<dbReference type="AlphaFoldDB" id="A0A1Z2L8M7"/>
<dbReference type="GO" id="GO:0070006">
    <property type="term" value="F:metalloaminopeptidase activity"/>
    <property type="evidence" value="ECO:0007669"/>
    <property type="project" value="TreeGrafter"/>
</dbReference>
<evidence type="ECO:0000256" key="13">
    <source>
        <dbReference type="SAM" id="MobiDB-lite"/>
    </source>
</evidence>
<keyword evidence="9" id="KW-0378">Hydrolase</keyword>
<dbReference type="InterPro" id="IPR042097">
    <property type="entry name" value="Aminopeptidase_N-like_N_sf"/>
</dbReference>
<feature type="compositionally biased region" description="Low complexity" evidence="13">
    <location>
        <begin position="579"/>
        <end position="593"/>
    </location>
</feature>
<evidence type="ECO:0000256" key="4">
    <source>
        <dbReference type="ARBA" id="ARBA00012564"/>
    </source>
</evidence>
<keyword evidence="10" id="KW-0862">Zinc</keyword>
<gene>
    <name evidence="16" type="primary">pepN</name>
    <name evidence="16" type="ORF">SMD11_5039</name>
</gene>
<comment type="cofactor">
    <cofactor evidence="2">
        <name>Zn(2+)</name>
        <dbReference type="ChEBI" id="CHEBI:29105"/>
    </cofactor>
</comment>
<evidence type="ECO:0000256" key="2">
    <source>
        <dbReference type="ARBA" id="ARBA00001947"/>
    </source>
</evidence>
<dbReference type="GO" id="GO:0008270">
    <property type="term" value="F:zinc ion binding"/>
    <property type="evidence" value="ECO:0007669"/>
    <property type="project" value="UniProtKB-UniRule"/>
</dbReference>
<evidence type="ECO:0000256" key="5">
    <source>
        <dbReference type="ARBA" id="ARBA00015611"/>
    </source>
</evidence>
<evidence type="ECO:0000256" key="6">
    <source>
        <dbReference type="ARBA" id="ARBA00022438"/>
    </source>
</evidence>
<dbReference type="GO" id="GO:0043171">
    <property type="term" value="P:peptide catabolic process"/>
    <property type="evidence" value="ECO:0007669"/>
    <property type="project" value="TreeGrafter"/>
</dbReference>
<dbReference type="RefSeq" id="WP_087928555.1">
    <property type="nucleotide sequence ID" value="NZ_CP021744.1"/>
</dbReference>
<feature type="compositionally biased region" description="Low complexity" evidence="13">
    <location>
        <begin position="462"/>
        <end position="535"/>
    </location>
</feature>
<feature type="domain" description="Peptidase M1 membrane alanine aminopeptidase" evidence="14">
    <location>
        <begin position="225"/>
        <end position="441"/>
    </location>
</feature>
<dbReference type="SUPFAM" id="SSF55486">
    <property type="entry name" value="Metalloproteases ('zincins'), catalytic domain"/>
    <property type="match status" value="1"/>
</dbReference>
<dbReference type="GO" id="GO:0016285">
    <property type="term" value="F:alanyl aminopeptidase activity"/>
    <property type="evidence" value="ECO:0007669"/>
    <property type="project" value="UniProtKB-EC"/>
</dbReference>
<accession>A0A1Z2L8M7</accession>
<keyword evidence="7" id="KW-0645">Protease</keyword>
<evidence type="ECO:0000256" key="8">
    <source>
        <dbReference type="ARBA" id="ARBA00022723"/>
    </source>
</evidence>
<dbReference type="InterPro" id="IPR014782">
    <property type="entry name" value="Peptidase_M1_dom"/>
</dbReference>
<evidence type="ECO:0000256" key="3">
    <source>
        <dbReference type="ARBA" id="ARBA00010136"/>
    </source>
</evidence>
<evidence type="ECO:0000256" key="11">
    <source>
        <dbReference type="ARBA" id="ARBA00023049"/>
    </source>
</evidence>
<evidence type="ECO:0000259" key="15">
    <source>
        <dbReference type="Pfam" id="PF11838"/>
    </source>
</evidence>
<dbReference type="Proteomes" id="UP000195755">
    <property type="component" value="Chromosome"/>
</dbReference>
<keyword evidence="6 16" id="KW-0031">Aminopeptidase</keyword>
<dbReference type="KEGG" id="salj:SMD11_5039"/>
<dbReference type="GO" id="GO:0005737">
    <property type="term" value="C:cytoplasm"/>
    <property type="evidence" value="ECO:0007669"/>
    <property type="project" value="TreeGrafter"/>
</dbReference>
<sequence>MPVLTREEAQTRALLLDIHRYEVDLDLTRGDELFGSTTVIHFTARQAGDTFVELRPAALHRATLDGRPLDPAALDDNRLPLTGLTPGTHELRVEADMRYSRTGEGMHRFTDPADGETYLYTQAFLEDVQRVFAAFDQPDLKAVLDATVTAPPAWTVLGNAVAERVGDPAEGRWRLATTQPLSTYFIAFAAGPWHSVRTEHAGLPFALHCRRSLAAHLDADAEEILDITRRCFDRYHEIFDEPYPFDSYDQAFVPEFNAGAMENPGLVTFRDEFVFHSAVTDTERQTRGVVIAHEMAHMWFGDLVTLRWWDDIWLNESFAEYMGYQVLSEATRFTGTWTDFAVARKGWGYDADQRPSTHPVAPEPGAVHDTASALLNFDGISYAKGASALRQLVAWLGEKDFLAGINDHFTRHRFGNATLADFLDSLARASTRDVHTWADTWLRTSGVDTLTPRVDARDEEPAPTAATREAAAGGATGVTATGATPAAEPAGAATTRPAGAAATPFAEDATASDATSPAGTTAAGPSVGAEPAGAAAGPFAAGVTASGATPPAGVTEAVPAATPLAAGATASDPTPPADATPAAEPAGAAATPLTTPPGPPATTDGTWRLALRHDGTRPHHLTLGLYDTAPGDDHALLLRDRVATDLPAGGGTRTLELPGRRPDLLLLNDGDLTYAKVRLDAASWDTALRALSGLPDALGRAVLWNAARDMVRDGELAPAAYLDAARAHLPYETDTAITGGVLAFARHQIADRYVFPAARPAALALLADLCRDVLARTESTAGGDSQGIRLTAVRTLVDSATDPGTLHAWLREGTVPGGPAGDAELRWRILHRLAVLGATTPAALDAELARDPSATGREGAARCHAALPDAAAKEAAWQAMYGRDDLSNYLFTATAQGFWQPEQLDLVRPYRDRYHPAAVALATRRGPALASLAGGHGFPYVLVEERTRELGEECLRTDGPTPALRRKLADQLDDLDRALRIRAAQG</sequence>
<comment type="similarity">
    <text evidence="3">Belongs to the peptidase M1 family.</text>
</comment>
<feature type="domain" description="ERAP1-like C-terminal" evidence="15">
    <location>
        <begin position="665"/>
        <end position="976"/>
    </location>
</feature>
<evidence type="ECO:0000313" key="16">
    <source>
        <dbReference type="EMBL" id="ARZ70632.1"/>
    </source>
</evidence>
<dbReference type="GO" id="GO:0042277">
    <property type="term" value="F:peptide binding"/>
    <property type="evidence" value="ECO:0007669"/>
    <property type="project" value="TreeGrafter"/>
</dbReference>
<organism evidence="16 17">
    <name type="scientific">Streptomyces albireticuli</name>
    <dbReference type="NCBI Taxonomy" id="1940"/>
    <lineage>
        <taxon>Bacteria</taxon>
        <taxon>Bacillati</taxon>
        <taxon>Actinomycetota</taxon>
        <taxon>Actinomycetes</taxon>
        <taxon>Kitasatosporales</taxon>
        <taxon>Streptomycetaceae</taxon>
        <taxon>Streptomyces</taxon>
    </lineage>
</organism>
<dbReference type="PANTHER" id="PTHR11533:SF174">
    <property type="entry name" value="PUROMYCIN-SENSITIVE AMINOPEPTIDASE-RELATED"/>
    <property type="match status" value="1"/>
</dbReference>
<dbReference type="Pfam" id="PF01433">
    <property type="entry name" value="Peptidase_M1"/>
    <property type="match status" value="1"/>
</dbReference>
<dbReference type="OrthoDB" id="100605at2"/>
<dbReference type="InterPro" id="IPR012778">
    <property type="entry name" value="Pept_M1_aminopeptidase"/>
</dbReference>
<dbReference type="InterPro" id="IPR027268">
    <property type="entry name" value="Peptidase_M4/M1_CTD_sf"/>
</dbReference>
<keyword evidence="11" id="KW-0482">Metalloprotease</keyword>
<dbReference type="FunFam" id="1.10.390.10:FF:000004">
    <property type="entry name" value="Aminopeptidase N"/>
    <property type="match status" value="1"/>
</dbReference>